<feature type="compositionally biased region" description="Polar residues" evidence="1">
    <location>
        <begin position="125"/>
        <end position="140"/>
    </location>
</feature>
<organism evidence="2">
    <name type="scientific">Davidia involucrata</name>
    <name type="common">Dove tree</name>
    <dbReference type="NCBI Taxonomy" id="16924"/>
    <lineage>
        <taxon>Eukaryota</taxon>
        <taxon>Viridiplantae</taxon>
        <taxon>Streptophyta</taxon>
        <taxon>Embryophyta</taxon>
        <taxon>Tracheophyta</taxon>
        <taxon>Spermatophyta</taxon>
        <taxon>Magnoliopsida</taxon>
        <taxon>eudicotyledons</taxon>
        <taxon>Gunneridae</taxon>
        <taxon>Pentapetalae</taxon>
        <taxon>asterids</taxon>
        <taxon>Cornales</taxon>
        <taxon>Nyssaceae</taxon>
        <taxon>Davidia</taxon>
    </lineage>
</organism>
<dbReference type="AlphaFoldDB" id="A0A5B6YK56"/>
<protein>
    <recommendedName>
        <fullName evidence="3">Phytochrome kinase substrate 1</fullName>
    </recommendedName>
</protein>
<accession>A0A5B6YK56</accession>
<gene>
    <name evidence="2" type="ORF">Din_001254</name>
</gene>
<dbReference type="PANTHER" id="PTHR33781">
    <property type="entry name" value="PROTEIN PHYTOCHROME KINASE SUBSTRATE 1-RELATED"/>
    <property type="match status" value="1"/>
</dbReference>
<reference evidence="2" key="1">
    <citation type="submission" date="2019-08" db="EMBL/GenBank/DDBJ databases">
        <title>Reference gene set and small RNA set construction with multiple tissues from Davidia involucrata Baill.</title>
        <authorList>
            <person name="Yang H."/>
            <person name="Zhou C."/>
            <person name="Li G."/>
            <person name="Wang J."/>
            <person name="Gao P."/>
            <person name="Wang M."/>
            <person name="Wang R."/>
            <person name="Zhao Y."/>
        </authorList>
    </citation>
    <scope>NUCLEOTIDE SEQUENCE</scope>
    <source>
        <tissue evidence="2">Mixed with DoveR01_LX</tissue>
    </source>
</reference>
<dbReference type="EMBL" id="GHES01001254">
    <property type="protein sequence ID" value="MPA31813.1"/>
    <property type="molecule type" value="Transcribed_RNA"/>
</dbReference>
<sequence length="471" mass="51755">MAMVTLTPPCKSNLSQTVSFESNNNNLGDASFSSYLNGANGTFVLKPAESSPNLSSLITTPHKHLYLGRKKVEDGEIDVFGAEKYFNGGMDEENPRIGNKGAIRHQYEKNEPLDIGPVKAKIQPGTPSTAHSESSWNSQSTLLHSVQKRNSPQRKANGRSFLASLGCNCSCTDMDSADVDEHIDENNKCKAIAKEPIKTGLDSVDLAQINKLRLNPRKKFDELGLGLNREDCFSFPVLNSKAVNLAVKMQFQEKEEDKPRKSLEVFGSPVLEKGKKTLSLERRLTMLNWGATPRLEETEITASCDGMLNDTGSDASSDLFEIESFTNNANPFLARQESDCYAPSEASIEWSVVTASAADFSVMSDSEELRAAVATTTNPNKMVVTAKTMPTPSKEIQKRRPSLLGCKSQKAVGVAGDAYRTSEPRRHPRLDSFAPVTRFQAETKLTRQHVFDAQSLSHSHSACSSHLLYIQ</sequence>
<evidence type="ECO:0000313" key="2">
    <source>
        <dbReference type="EMBL" id="MPA31813.1"/>
    </source>
</evidence>
<name>A0A5B6YK56_DAVIN</name>
<evidence type="ECO:0008006" key="3">
    <source>
        <dbReference type="Google" id="ProtNLM"/>
    </source>
</evidence>
<evidence type="ECO:0000256" key="1">
    <source>
        <dbReference type="SAM" id="MobiDB-lite"/>
    </source>
</evidence>
<dbReference type="PANTHER" id="PTHR33781:SF4">
    <property type="entry name" value="PROTEIN PHYTOCHROME KINASE SUBSTRATE 1"/>
    <property type="match status" value="1"/>
</dbReference>
<feature type="region of interest" description="Disordered" evidence="1">
    <location>
        <begin position="110"/>
        <end position="140"/>
    </location>
</feature>
<dbReference type="InterPro" id="IPR039615">
    <property type="entry name" value="PKS"/>
</dbReference>
<dbReference type="GO" id="GO:0009638">
    <property type="term" value="P:phototropism"/>
    <property type="evidence" value="ECO:0007669"/>
    <property type="project" value="InterPro"/>
</dbReference>
<proteinExistence type="predicted"/>